<evidence type="ECO:0000313" key="3">
    <source>
        <dbReference type="EMBL" id="KAK3400657.1"/>
    </source>
</evidence>
<reference evidence="3" key="1">
    <citation type="journal article" date="2023" name="Mol. Phylogenet. Evol.">
        <title>Genome-scale phylogeny and comparative genomics of the fungal order Sordariales.</title>
        <authorList>
            <person name="Hensen N."/>
            <person name="Bonometti L."/>
            <person name="Westerberg I."/>
            <person name="Brannstrom I.O."/>
            <person name="Guillou S."/>
            <person name="Cros-Aarteil S."/>
            <person name="Calhoun S."/>
            <person name="Haridas S."/>
            <person name="Kuo A."/>
            <person name="Mondo S."/>
            <person name="Pangilinan J."/>
            <person name="Riley R."/>
            <person name="LaButti K."/>
            <person name="Andreopoulos B."/>
            <person name="Lipzen A."/>
            <person name="Chen C."/>
            <person name="Yan M."/>
            <person name="Daum C."/>
            <person name="Ng V."/>
            <person name="Clum A."/>
            <person name="Steindorff A."/>
            <person name="Ohm R.A."/>
            <person name="Martin F."/>
            <person name="Silar P."/>
            <person name="Natvig D.O."/>
            <person name="Lalanne C."/>
            <person name="Gautier V."/>
            <person name="Ament-Velasquez S.L."/>
            <person name="Kruys A."/>
            <person name="Hutchinson M.I."/>
            <person name="Powell A.J."/>
            <person name="Barry K."/>
            <person name="Miller A.N."/>
            <person name="Grigoriev I.V."/>
            <person name="Debuchy R."/>
            <person name="Gladieux P."/>
            <person name="Hiltunen Thoren M."/>
            <person name="Johannesson H."/>
        </authorList>
    </citation>
    <scope>NUCLEOTIDE SEQUENCE</scope>
    <source>
        <strain evidence="3">FGSC 1904</strain>
    </source>
</reference>
<keyword evidence="2" id="KW-0812">Transmembrane</keyword>
<feature type="region of interest" description="Disordered" evidence="1">
    <location>
        <begin position="1"/>
        <end position="31"/>
    </location>
</feature>
<feature type="compositionally biased region" description="Gly residues" evidence="1">
    <location>
        <begin position="103"/>
        <end position="120"/>
    </location>
</feature>
<comment type="caution">
    <text evidence="3">The sequence shown here is derived from an EMBL/GenBank/DDBJ whole genome shotgun (WGS) entry which is preliminary data.</text>
</comment>
<protein>
    <recommendedName>
        <fullName evidence="5">Transmembrane protein</fullName>
    </recommendedName>
</protein>
<reference evidence="3" key="2">
    <citation type="submission" date="2023-07" db="EMBL/GenBank/DDBJ databases">
        <authorList>
            <consortium name="Lawrence Berkeley National Laboratory"/>
            <person name="Haridas S."/>
            <person name="Hensen N."/>
            <person name="Bonometti L."/>
            <person name="Westerberg I."/>
            <person name="Brannstrom I.O."/>
            <person name="Guillou S."/>
            <person name="Cros-Aarteil S."/>
            <person name="Calhoun S."/>
            <person name="Kuo A."/>
            <person name="Mondo S."/>
            <person name="Pangilinan J."/>
            <person name="Riley R."/>
            <person name="LaButti K."/>
            <person name="Andreopoulos B."/>
            <person name="Lipzen A."/>
            <person name="Chen C."/>
            <person name="Yanf M."/>
            <person name="Daum C."/>
            <person name="Ng V."/>
            <person name="Clum A."/>
            <person name="Steindorff A."/>
            <person name="Ohm R."/>
            <person name="Martin F."/>
            <person name="Silar P."/>
            <person name="Natvig D."/>
            <person name="Lalanne C."/>
            <person name="Gautier V."/>
            <person name="Ament-velasquez S.L."/>
            <person name="Kruys A."/>
            <person name="Hutchinson M.I."/>
            <person name="Powell A.J."/>
            <person name="Barry K."/>
            <person name="Miller A.N."/>
            <person name="Grigoriev I.V."/>
            <person name="Debuchy R."/>
            <person name="Gladieux P."/>
            <person name="Thoren M.H."/>
            <person name="Johannesson H."/>
        </authorList>
    </citation>
    <scope>NUCLEOTIDE SEQUENCE</scope>
    <source>
        <strain evidence="3">FGSC 1904</strain>
    </source>
</reference>
<keyword evidence="2" id="KW-0472">Membrane</keyword>
<sequence>MPFSPASPAIKQPATQEEPNENDPDSESLFSPSQGYSLTAIVDTVLVLVLLTFVTVCFLQWREGKRRQRRREDLERECQAGYVVEVPLEEYGRRTERVDYQDGNGGGSCAGVGGGPGGGRRGMDGDAKGPYKFEEVPVGR</sequence>
<dbReference type="EMBL" id="JAUTDP010000003">
    <property type="protein sequence ID" value="KAK3400657.1"/>
    <property type="molecule type" value="Genomic_DNA"/>
</dbReference>
<gene>
    <name evidence="3" type="ORF">B0T20DRAFT_404970</name>
</gene>
<evidence type="ECO:0000313" key="4">
    <source>
        <dbReference type="Proteomes" id="UP001281003"/>
    </source>
</evidence>
<feature type="transmembrane region" description="Helical" evidence="2">
    <location>
        <begin position="36"/>
        <end position="61"/>
    </location>
</feature>
<evidence type="ECO:0000256" key="2">
    <source>
        <dbReference type="SAM" id="Phobius"/>
    </source>
</evidence>
<feature type="compositionally biased region" description="Basic and acidic residues" evidence="1">
    <location>
        <begin position="121"/>
        <end position="140"/>
    </location>
</feature>
<proteinExistence type="predicted"/>
<feature type="region of interest" description="Disordered" evidence="1">
    <location>
        <begin position="98"/>
        <end position="140"/>
    </location>
</feature>
<dbReference type="AlphaFoldDB" id="A0AAE0UE03"/>
<accession>A0AAE0UE03</accession>
<dbReference type="Proteomes" id="UP001281003">
    <property type="component" value="Unassembled WGS sequence"/>
</dbReference>
<name>A0AAE0UE03_SORBR</name>
<evidence type="ECO:0008006" key="5">
    <source>
        <dbReference type="Google" id="ProtNLM"/>
    </source>
</evidence>
<keyword evidence="2" id="KW-1133">Transmembrane helix</keyword>
<keyword evidence="4" id="KW-1185">Reference proteome</keyword>
<organism evidence="3 4">
    <name type="scientific">Sordaria brevicollis</name>
    <dbReference type="NCBI Taxonomy" id="83679"/>
    <lineage>
        <taxon>Eukaryota</taxon>
        <taxon>Fungi</taxon>
        <taxon>Dikarya</taxon>
        <taxon>Ascomycota</taxon>
        <taxon>Pezizomycotina</taxon>
        <taxon>Sordariomycetes</taxon>
        <taxon>Sordariomycetidae</taxon>
        <taxon>Sordariales</taxon>
        <taxon>Sordariaceae</taxon>
        <taxon>Sordaria</taxon>
    </lineage>
</organism>
<evidence type="ECO:0000256" key="1">
    <source>
        <dbReference type="SAM" id="MobiDB-lite"/>
    </source>
</evidence>